<evidence type="ECO:0000313" key="2">
    <source>
        <dbReference type="EMBL" id="ASY63326.1"/>
    </source>
</evidence>
<dbReference type="EMBL" id="CP023067">
    <property type="protein sequence ID" value="ASY63326.1"/>
    <property type="molecule type" value="Genomic_DNA"/>
</dbReference>
<reference evidence="2 3" key="1">
    <citation type="submission" date="2017-08" db="EMBL/GenBank/DDBJ databases">
        <title>Multipartite genome sequences of Sinorhizobium species nodulating soybeans.</title>
        <authorList>
            <person name="Tian C.F."/>
        </authorList>
    </citation>
    <scope>NUCLEOTIDE SEQUENCE [LARGE SCALE GENOMIC DNA]</scope>
    <source>
        <strain evidence="2 3">CCBAU 05684</strain>
    </source>
</reference>
<dbReference type="AlphaFoldDB" id="A0A249PBW7"/>
<gene>
    <name evidence="2" type="ORF">SJ05684_c18840</name>
</gene>
<proteinExistence type="predicted"/>
<dbReference type="KEGG" id="esj:SJ05684_c18840"/>
<evidence type="ECO:0000256" key="1">
    <source>
        <dbReference type="SAM" id="MobiDB-lite"/>
    </source>
</evidence>
<accession>A0A249PBW7</accession>
<name>A0A249PBW7_9HYPH</name>
<evidence type="ECO:0000313" key="3">
    <source>
        <dbReference type="Proteomes" id="UP000217211"/>
    </source>
</evidence>
<feature type="region of interest" description="Disordered" evidence="1">
    <location>
        <begin position="1"/>
        <end position="37"/>
    </location>
</feature>
<organism evidence="2 3">
    <name type="scientific">Sinorhizobium sojae CCBAU 05684</name>
    <dbReference type="NCBI Taxonomy" id="716928"/>
    <lineage>
        <taxon>Bacteria</taxon>
        <taxon>Pseudomonadati</taxon>
        <taxon>Pseudomonadota</taxon>
        <taxon>Alphaproteobacteria</taxon>
        <taxon>Hyphomicrobiales</taxon>
        <taxon>Rhizobiaceae</taxon>
        <taxon>Sinorhizobium/Ensifer group</taxon>
        <taxon>Sinorhizobium</taxon>
    </lineage>
</organism>
<protein>
    <submittedName>
        <fullName evidence="2">Uncharacterized protein</fullName>
    </submittedName>
</protein>
<dbReference type="Proteomes" id="UP000217211">
    <property type="component" value="Chromosome"/>
</dbReference>
<sequence>MTGAGRRNTVLGRRLPGPAGSKRLGPLRYAAVKGGSR</sequence>
<keyword evidence="3" id="KW-1185">Reference proteome</keyword>